<comment type="caution">
    <text evidence="2">The sequence shown here is derived from an EMBL/GenBank/DDBJ whole genome shotgun (WGS) entry which is preliminary data.</text>
</comment>
<feature type="region of interest" description="Disordered" evidence="1">
    <location>
        <begin position="64"/>
        <end position="114"/>
    </location>
</feature>
<sequence length="114" mass="12468">MLFETDEPEPDSGGHGSLWANDELIGEGDMPRTVPVAFSSYAGMDVGRDNGWVVDRDYEDRARTRFTGPSTRPNSRCTSHAAMRGVGHGTARPADPTMPLPGLRGVRCTGRHRR</sequence>
<dbReference type="EMBL" id="UAUI01000001">
    <property type="protein sequence ID" value="SPZ34098.1"/>
    <property type="molecule type" value="Genomic_DNA"/>
</dbReference>
<gene>
    <name evidence="2" type="ORF">NCTC13229_00061</name>
</gene>
<accession>A0AB38F507</accession>
<protein>
    <submittedName>
        <fullName evidence="2">Uncharacterized protein</fullName>
    </submittedName>
</protein>
<evidence type="ECO:0000313" key="3">
    <source>
        <dbReference type="Proteomes" id="UP000251211"/>
    </source>
</evidence>
<feature type="region of interest" description="Disordered" evidence="1">
    <location>
        <begin position="1"/>
        <end position="23"/>
    </location>
</feature>
<dbReference type="AlphaFoldDB" id="A0AB38F507"/>
<evidence type="ECO:0000313" key="2">
    <source>
        <dbReference type="EMBL" id="SPZ34098.1"/>
    </source>
</evidence>
<feature type="compositionally biased region" description="Acidic residues" evidence="1">
    <location>
        <begin position="1"/>
        <end position="10"/>
    </location>
</feature>
<reference evidence="2 3" key="1">
    <citation type="submission" date="2018-06" db="EMBL/GenBank/DDBJ databases">
        <authorList>
            <consortium name="Pathogen Informatics"/>
            <person name="Doyle S."/>
        </authorList>
    </citation>
    <scope>NUCLEOTIDE SEQUENCE [LARGE SCALE GENOMIC DNA]</scope>
    <source>
        <strain evidence="2 3">NCTC13229</strain>
    </source>
</reference>
<organism evidence="2 3">
    <name type="scientific">Rhodococcus wratislaviensis</name>
    <name type="common">Tsukamurella wratislaviensis</name>
    <dbReference type="NCBI Taxonomy" id="44752"/>
    <lineage>
        <taxon>Bacteria</taxon>
        <taxon>Bacillati</taxon>
        <taxon>Actinomycetota</taxon>
        <taxon>Actinomycetes</taxon>
        <taxon>Mycobacteriales</taxon>
        <taxon>Nocardiaceae</taxon>
        <taxon>Rhodococcus</taxon>
    </lineage>
</organism>
<evidence type="ECO:0000256" key="1">
    <source>
        <dbReference type="SAM" id="MobiDB-lite"/>
    </source>
</evidence>
<proteinExistence type="predicted"/>
<dbReference type="Proteomes" id="UP000251211">
    <property type="component" value="Unassembled WGS sequence"/>
</dbReference>
<name>A0AB38F507_RHOWR</name>
<feature type="compositionally biased region" description="Polar residues" evidence="1">
    <location>
        <begin position="67"/>
        <end position="78"/>
    </location>
</feature>